<dbReference type="Pfam" id="PF03062">
    <property type="entry name" value="MBOAT"/>
    <property type="match status" value="1"/>
</dbReference>
<keyword evidence="4 9" id="KW-0808">Transferase</keyword>
<protein>
    <submittedName>
        <fullName evidence="11">O-acyltransferase</fullName>
    </submittedName>
</protein>
<keyword evidence="7 9" id="KW-0472">Membrane</keyword>
<feature type="transmembrane region" description="Helical" evidence="10">
    <location>
        <begin position="6"/>
        <end position="22"/>
    </location>
</feature>
<comment type="caution">
    <text evidence="11">The sequence shown here is derived from an EMBL/GenBank/DDBJ whole genome shotgun (WGS) entry which is preliminary data.</text>
</comment>
<feature type="transmembrane region" description="Helical" evidence="10">
    <location>
        <begin position="78"/>
        <end position="95"/>
    </location>
</feature>
<evidence type="ECO:0000256" key="3">
    <source>
        <dbReference type="ARBA" id="ARBA00022475"/>
    </source>
</evidence>
<evidence type="ECO:0000256" key="4">
    <source>
        <dbReference type="ARBA" id="ARBA00022679"/>
    </source>
</evidence>
<name>A0A917J8K0_9SPHI</name>
<feature type="transmembrane region" description="Helical" evidence="10">
    <location>
        <begin position="363"/>
        <end position="384"/>
    </location>
</feature>
<dbReference type="GO" id="GO:0042121">
    <property type="term" value="P:alginic acid biosynthetic process"/>
    <property type="evidence" value="ECO:0007669"/>
    <property type="project" value="InterPro"/>
</dbReference>
<dbReference type="PIRSF" id="PIRSF500217">
    <property type="entry name" value="AlgI"/>
    <property type="match status" value="1"/>
</dbReference>
<dbReference type="InterPro" id="IPR024194">
    <property type="entry name" value="Ac/AlaTfrase_AlgI/DltB"/>
</dbReference>
<feature type="transmembrane region" description="Helical" evidence="10">
    <location>
        <begin position="115"/>
        <end position="137"/>
    </location>
</feature>
<feature type="transmembrane region" description="Helical" evidence="10">
    <location>
        <begin position="316"/>
        <end position="337"/>
    </location>
</feature>
<dbReference type="RefSeq" id="WP_188415686.1">
    <property type="nucleotide sequence ID" value="NZ_BMDO01000004.1"/>
</dbReference>
<reference evidence="11" key="1">
    <citation type="journal article" date="2014" name="Int. J. Syst. Evol. Microbiol.">
        <title>Complete genome sequence of Corynebacterium casei LMG S-19264T (=DSM 44701T), isolated from a smear-ripened cheese.</title>
        <authorList>
            <consortium name="US DOE Joint Genome Institute (JGI-PGF)"/>
            <person name="Walter F."/>
            <person name="Albersmeier A."/>
            <person name="Kalinowski J."/>
            <person name="Ruckert C."/>
        </authorList>
    </citation>
    <scope>NUCLEOTIDE SEQUENCE</scope>
    <source>
        <strain evidence="11">CCM 8711</strain>
    </source>
</reference>
<evidence type="ECO:0000256" key="7">
    <source>
        <dbReference type="ARBA" id="ARBA00023136"/>
    </source>
</evidence>
<dbReference type="InterPro" id="IPR004299">
    <property type="entry name" value="MBOAT_fam"/>
</dbReference>
<feature type="transmembrane region" description="Helical" evidence="10">
    <location>
        <begin position="251"/>
        <end position="269"/>
    </location>
</feature>
<evidence type="ECO:0000256" key="6">
    <source>
        <dbReference type="ARBA" id="ARBA00022989"/>
    </source>
</evidence>
<comment type="similarity">
    <text evidence="2 9">Belongs to the membrane-bound acyltransferase family.</text>
</comment>
<evidence type="ECO:0000256" key="10">
    <source>
        <dbReference type="SAM" id="Phobius"/>
    </source>
</evidence>
<organism evidence="11 12">
    <name type="scientific">Mucilaginibacter galii</name>
    <dbReference type="NCBI Taxonomy" id="2005073"/>
    <lineage>
        <taxon>Bacteria</taxon>
        <taxon>Pseudomonadati</taxon>
        <taxon>Bacteroidota</taxon>
        <taxon>Sphingobacteriia</taxon>
        <taxon>Sphingobacteriales</taxon>
        <taxon>Sphingobacteriaceae</taxon>
        <taxon>Mucilaginibacter</taxon>
    </lineage>
</organism>
<feature type="transmembrane region" description="Helical" evidence="10">
    <location>
        <begin position="448"/>
        <end position="471"/>
    </location>
</feature>
<sequence length="473" mass="55203">MLFNSLVFLVLVLITFIVYYIPGLKKYQVGILIVSSFVFYAYYKPILLLLFITSILLNTSSSYIVLKEDSLSKQKKVAAFAIALNLLILAFFKYTPLISHTFYKELELNGSWREFFFTIPLPIGISFYTFEGISLLIDVLRDKNSLKEKHNSFWEHLIKTSFFISFFPHLIAGPILKAHDFYPQIKEKYFSDINWEKVIKHLILGYFLKMVVADNLNEITVNITYPFFLGYSSLNLLLLLFGYSMQIFADFAGYSSIAIGLGFLFGYNLPRNFHFPYISQSFAEFWTRWHISLSTWLKEYLYFPLGGNRKGQWRTYFNLFTVMLLGGFWHGAGWSYALWGFGHGSFLAIERLIKDRVKVNNTLLVQILQTAMVFLVVTFLWLLFKLPNFDQVVQFFKALIDNRSMRFNISSKELNLVMLSSFVVLYHACYLLFKNNKVSPATNYNIQWVSYGVLLFLILVNSGNQNAFIYFQF</sequence>
<evidence type="ECO:0000313" key="12">
    <source>
        <dbReference type="Proteomes" id="UP000662074"/>
    </source>
</evidence>
<dbReference type="Proteomes" id="UP000662074">
    <property type="component" value="Unassembled WGS sequence"/>
</dbReference>
<keyword evidence="6 10" id="KW-1133">Transmembrane helix</keyword>
<dbReference type="PIRSF" id="PIRSF016636">
    <property type="entry name" value="AlgI_DltB"/>
    <property type="match status" value="1"/>
</dbReference>
<proteinExistence type="inferred from homology"/>
<dbReference type="InterPro" id="IPR051085">
    <property type="entry name" value="MB_O-acyltransferase"/>
</dbReference>
<feature type="transmembrane region" description="Helical" evidence="10">
    <location>
        <begin position="223"/>
        <end position="245"/>
    </location>
</feature>
<comment type="subcellular location">
    <subcellularLocation>
        <location evidence="1">Cell membrane</location>
        <topology evidence="1">Multi-pass membrane protein</topology>
    </subcellularLocation>
</comment>
<dbReference type="GO" id="GO:0005886">
    <property type="term" value="C:plasma membrane"/>
    <property type="evidence" value="ECO:0007669"/>
    <property type="project" value="UniProtKB-SubCell"/>
</dbReference>
<dbReference type="PANTHER" id="PTHR13285">
    <property type="entry name" value="ACYLTRANSFERASE"/>
    <property type="match status" value="1"/>
</dbReference>
<evidence type="ECO:0000313" key="11">
    <source>
        <dbReference type="EMBL" id="GGI50491.1"/>
    </source>
</evidence>
<dbReference type="AlphaFoldDB" id="A0A917J8K0"/>
<evidence type="ECO:0000256" key="8">
    <source>
        <dbReference type="ARBA" id="ARBA00023315"/>
    </source>
</evidence>
<evidence type="ECO:0000256" key="1">
    <source>
        <dbReference type="ARBA" id="ARBA00004651"/>
    </source>
</evidence>
<keyword evidence="8 9" id="KW-0012">Acyltransferase</keyword>
<dbReference type="PANTHER" id="PTHR13285:SF23">
    <property type="entry name" value="TEICHOIC ACID D-ALANYLTRANSFERASE"/>
    <property type="match status" value="1"/>
</dbReference>
<feature type="transmembrane region" description="Helical" evidence="10">
    <location>
        <begin position="414"/>
        <end position="433"/>
    </location>
</feature>
<keyword evidence="3 9" id="KW-1003">Cell membrane</keyword>
<dbReference type="GO" id="GO:0016746">
    <property type="term" value="F:acyltransferase activity"/>
    <property type="evidence" value="ECO:0007669"/>
    <property type="project" value="UniProtKB-KW"/>
</dbReference>
<keyword evidence="12" id="KW-1185">Reference proteome</keyword>
<evidence type="ECO:0000256" key="9">
    <source>
        <dbReference type="PIRNR" id="PIRNR016636"/>
    </source>
</evidence>
<evidence type="ECO:0000256" key="5">
    <source>
        <dbReference type="ARBA" id="ARBA00022692"/>
    </source>
</evidence>
<dbReference type="InterPro" id="IPR028362">
    <property type="entry name" value="AlgI"/>
</dbReference>
<keyword evidence="5 10" id="KW-0812">Transmembrane</keyword>
<evidence type="ECO:0000256" key="2">
    <source>
        <dbReference type="ARBA" id="ARBA00010323"/>
    </source>
</evidence>
<dbReference type="EMBL" id="BMDO01000004">
    <property type="protein sequence ID" value="GGI50491.1"/>
    <property type="molecule type" value="Genomic_DNA"/>
</dbReference>
<gene>
    <name evidence="11" type="ORF">GCM10011425_17030</name>
</gene>
<reference evidence="11" key="2">
    <citation type="submission" date="2020-09" db="EMBL/GenBank/DDBJ databases">
        <authorList>
            <person name="Sun Q."/>
            <person name="Sedlacek I."/>
        </authorList>
    </citation>
    <scope>NUCLEOTIDE SEQUENCE</scope>
    <source>
        <strain evidence="11">CCM 8711</strain>
    </source>
</reference>
<accession>A0A917J8K0</accession>